<evidence type="ECO:0000313" key="1">
    <source>
        <dbReference type="EMBL" id="KAJ2985403.1"/>
    </source>
</evidence>
<name>A0ACC1P2J5_9PEZI</name>
<dbReference type="Proteomes" id="UP001143856">
    <property type="component" value="Unassembled WGS sequence"/>
</dbReference>
<accession>A0ACC1P2J5</accession>
<gene>
    <name evidence="1" type="ORF">NUW58_g5547</name>
</gene>
<reference evidence="1" key="1">
    <citation type="submission" date="2022-10" db="EMBL/GenBank/DDBJ databases">
        <title>Genome Sequence of Xylaria curta.</title>
        <authorList>
            <person name="Buettner E."/>
        </authorList>
    </citation>
    <scope>NUCLEOTIDE SEQUENCE</scope>
    <source>
        <strain evidence="1">Babe10</strain>
    </source>
</reference>
<comment type="caution">
    <text evidence="1">The sequence shown here is derived from an EMBL/GenBank/DDBJ whole genome shotgun (WGS) entry which is preliminary data.</text>
</comment>
<sequence length="421" mass="47542">MALELRSEATRLRRRQTRLLSRNPLSDAQCRYLQALTGQQNACNNNEALVAIRHLQSMITSVQETNIVNNLRPQFYPQEDNMSRVLRFLGAVGFVIQQDNNASIEKVMRKLSSDVVKGNESRQAGNESELVLALFGALGWMTLLYLPSGGVQPLADKLSIEPKCATSSSRHSISVNYAQRPFVELARAFGPLLPAAVPAFTDHDGEQQQKPTKTKLYISTLNASTLQGLAGMQFIWVDTVAAHLILIPKALRLLQSYYDEDEMPSGFLWPDLAKELLQTYHIIFKDDRRARRIYQRHERRKAAIGSDGITDFYLDEVCGAHLSTSRFKFGGPVRESYHAEGDFPFFCRRLLRIQEYVEGIQPNRFISLWRDRRDLQRWYTLWLVLIVGLVSVVLGTVQAVLAAVQVGIATEALKLQKSCGS</sequence>
<dbReference type="EMBL" id="JAPDGR010001110">
    <property type="protein sequence ID" value="KAJ2985403.1"/>
    <property type="molecule type" value="Genomic_DNA"/>
</dbReference>
<evidence type="ECO:0000313" key="2">
    <source>
        <dbReference type="Proteomes" id="UP001143856"/>
    </source>
</evidence>
<proteinExistence type="predicted"/>
<protein>
    <submittedName>
        <fullName evidence="1">Uncharacterized protein</fullName>
    </submittedName>
</protein>
<keyword evidence="2" id="KW-1185">Reference proteome</keyword>
<organism evidence="1 2">
    <name type="scientific">Xylaria curta</name>
    <dbReference type="NCBI Taxonomy" id="42375"/>
    <lineage>
        <taxon>Eukaryota</taxon>
        <taxon>Fungi</taxon>
        <taxon>Dikarya</taxon>
        <taxon>Ascomycota</taxon>
        <taxon>Pezizomycotina</taxon>
        <taxon>Sordariomycetes</taxon>
        <taxon>Xylariomycetidae</taxon>
        <taxon>Xylariales</taxon>
        <taxon>Xylariaceae</taxon>
        <taxon>Xylaria</taxon>
    </lineage>
</organism>